<feature type="signal peptide" evidence="2">
    <location>
        <begin position="1"/>
        <end position="20"/>
    </location>
</feature>
<feature type="coiled-coil region" evidence="1">
    <location>
        <begin position="87"/>
        <end position="150"/>
    </location>
</feature>
<keyword evidence="4" id="KW-1185">Reference proteome</keyword>
<gene>
    <name evidence="3" type="ORF">DESPIGER_0713</name>
</gene>
<accession>A0A1K1LCZ4</accession>
<evidence type="ECO:0000313" key="4">
    <source>
        <dbReference type="Proteomes" id="UP000186323"/>
    </source>
</evidence>
<evidence type="ECO:0000256" key="2">
    <source>
        <dbReference type="SAM" id="SignalP"/>
    </source>
</evidence>
<evidence type="ECO:0000256" key="1">
    <source>
        <dbReference type="SAM" id="Coils"/>
    </source>
</evidence>
<name>A0A1K1LCZ4_9BACT</name>
<dbReference type="EMBL" id="LT630450">
    <property type="protein sequence ID" value="SFV72593.1"/>
    <property type="molecule type" value="Genomic_DNA"/>
</dbReference>
<keyword evidence="1" id="KW-0175">Coiled coil</keyword>
<dbReference type="Gene3D" id="1.20.58.130">
    <property type="match status" value="1"/>
</dbReference>
<reference evidence="4" key="1">
    <citation type="submission" date="2016-10" db="EMBL/GenBank/DDBJ databases">
        <authorList>
            <person name="Wegmann U."/>
        </authorList>
    </citation>
    <scope>NUCLEOTIDE SEQUENCE [LARGE SCALE GENOMIC DNA]</scope>
</reference>
<dbReference type="RefSeq" id="WP_072333160.1">
    <property type="nucleotide sequence ID" value="NZ_DBGAMW010000077.1"/>
</dbReference>
<keyword evidence="2" id="KW-0732">Signal</keyword>
<proteinExistence type="predicted"/>
<sequence>MRPALLLLLAILLHVQTVPAARSFVDIWDDAIPLLHDGVDIIASGADPSERSWTEILTFRDPKFQRIVSECFAILADSQALDLIASRDAARDKIAAKRQEIAALQQELVSAPSSHWNPLKATRSSLQEDIAGLRKEIAELEQGLEADKERIFAEISARGLPVSREQLETMLSAADGKDTASIMAVAENISAIQRSIESQLAAPDASVELLQTYTGIYMMCNKVYVYALQQALRQIDSRYLGRLEKIRNEASRLQEHARSLLSGAEETDRKILEVNITANQRTLDAVDLYNQYLARQKKHLQQLLQRAEKSFKVAVNTYRTVKTSSDLLGMMHTSEADFSRIFAFQPPDLSLLYDARLRQEFDDITSRLRAAE</sequence>
<protein>
    <submittedName>
        <fullName evidence="3">Uncharacterized protein</fullName>
    </submittedName>
</protein>
<dbReference type="KEGG" id="dpg:DESPIGER_0713"/>
<evidence type="ECO:0000313" key="3">
    <source>
        <dbReference type="EMBL" id="SFV72593.1"/>
    </source>
</evidence>
<organism evidence="3 4">
    <name type="scientific">Desulfovibrio piger</name>
    <dbReference type="NCBI Taxonomy" id="901"/>
    <lineage>
        <taxon>Bacteria</taxon>
        <taxon>Pseudomonadati</taxon>
        <taxon>Thermodesulfobacteriota</taxon>
        <taxon>Desulfovibrionia</taxon>
        <taxon>Desulfovibrionales</taxon>
        <taxon>Desulfovibrionaceae</taxon>
        <taxon>Desulfovibrio</taxon>
    </lineage>
</organism>
<dbReference type="Proteomes" id="UP000186323">
    <property type="component" value="Chromosome I"/>
</dbReference>
<dbReference type="AlphaFoldDB" id="A0A1K1LCZ4"/>
<feature type="chain" id="PRO_5013176518" evidence="2">
    <location>
        <begin position="21"/>
        <end position="372"/>
    </location>
</feature>